<dbReference type="Pfam" id="PF13489">
    <property type="entry name" value="Methyltransf_23"/>
    <property type="match status" value="1"/>
</dbReference>
<keyword evidence="1" id="KW-0489">Methyltransferase</keyword>
<dbReference type="GO" id="GO:0008168">
    <property type="term" value="F:methyltransferase activity"/>
    <property type="evidence" value="ECO:0007669"/>
    <property type="project" value="UniProtKB-KW"/>
</dbReference>
<protein>
    <submittedName>
        <fullName evidence="1">Class I SAM-dependent methyltransferase</fullName>
    </submittedName>
</protein>
<comment type="caution">
    <text evidence="1">The sequence shown here is derived from an EMBL/GenBank/DDBJ whole genome shotgun (WGS) entry which is preliminary data.</text>
</comment>
<evidence type="ECO:0000313" key="1">
    <source>
        <dbReference type="EMBL" id="TXD93891.1"/>
    </source>
</evidence>
<keyword evidence="1" id="KW-0808">Transferase</keyword>
<keyword evidence="2" id="KW-1185">Reference proteome</keyword>
<dbReference type="GO" id="GO:0032259">
    <property type="term" value="P:methylation"/>
    <property type="evidence" value="ECO:0007669"/>
    <property type="project" value="UniProtKB-KW"/>
</dbReference>
<reference evidence="1 2" key="1">
    <citation type="submission" date="2019-08" db="EMBL/GenBank/DDBJ databases">
        <title>Genome sequence of Gillisia hiemivivida IC154 (type strain).</title>
        <authorList>
            <person name="Bowman J.P."/>
        </authorList>
    </citation>
    <scope>NUCLEOTIDE SEQUENCE [LARGE SCALE GENOMIC DNA]</scope>
    <source>
        <strain evidence="1 2">IC154</strain>
    </source>
</reference>
<name>A0A5C6ZTY9_9FLAO</name>
<proteinExistence type="predicted"/>
<sequence>MDLRELPKNNENRHPWEMARAEVAKSLVDHHCSNYEDKNILDLGCGDLFFLTKFSKDKTSAKFYAIDTAFTDEYLETNKGSSIKLYKSLDKLPKDEELVFDLVFIMDVVEHIEDDHGFINTLRESAFISPETIIFITVPAFQNLFCSHDKFLGHFRRYTNKSLENLISKSGFDKIQVGYFFFSLLLPRYIEVIKERNLGNKIYKEGTGLTRWTTNNFITQYIARLLYFDFMIFNLFNSIGIKFPGLSNYIVCRKSV</sequence>
<dbReference type="InterPro" id="IPR029063">
    <property type="entry name" value="SAM-dependent_MTases_sf"/>
</dbReference>
<dbReference type="OrthoDB" id="1524727at2"/>
<dbReference type="EMBL" id="VORY01000007">
    <property type="protein sequence ID" value="TXD93891.1"/>
    <property type="molecule type" value="Genomic_DNA"/>
</dbReference>
<dbReference type="SUPFAM" id="SSF53335">
    <property type="entry name" value="S-adenosyl-L-methionine-dependent methyltransferases"/>
    <property type="match status" value="1"/>
</dbReference>
<dbReference type="Proteomes" id="UP000321367">
    <property type="component" value="Unassembled WGS sequence"/>
</dbReference>
<evidence type="ECO:0000313" key="2">
    <source>
        <dbReference type="Proteomes" id="UP000321367"/>
    </source>
</evidence>
<dbReference type="Gene3D" id="3.40.50.150">
    <property type="entry name" value="Vaccinia Virus protein VP39"/>
    <property type="match status" value="1"/>
</dbReference>
<gene>
    <name evidence="1" type="ORF">ES724_08165</name>
</gene>
<dbReference type="RefSeq" id="WP_146931965.1">
    <property type="nucleotide sequence ID" value="NZ_CBCSHZ010000006.1"/>
</dbReference>
<accession>A0A5C6ZTY9</accession>
<dbReference type="AlphaFoldDB" id="A0A5C6ZTY9"/>
<organism evidence="1 2">
    <name type="scientific">Gillisia hiemivivida</name>
    <dbReference type="NCBI Taxonomy" id="291190"/>
    <lineage>
        <taxon>Bacteria</taxon>
        <taxon>Pseudomonadati</taxon>
        <taxon>Bacteroidota</taxon>
        <taxon>Flavobacteriia</taxon>
        <taxon>Flavobacteriales</taxon>
        <taxon>Flavobacteriaceae</taxon>
        <taxon>Gillisia</taxon>
    </lineage>
</organism>